<dbReference type="STRING" id="320778.ABT57_06315"/>
<organism evidence="1 2">
    <name type="scientific">Photobacterium ganghwense</name>
    <dbReference type="NCBI Taxonomy" id="320778"/>
    <lineage>
        <taxon>Bacteria</taxon>
        <taxon>Pseudomonadati</taxon>
        <taxon>Pseudomonadota</taxon>
        <taxon>Gammaproteobacteria</taxon>
        <taxon>Vibrionales</taxon>
        <taxon>Vibrionaceae</taxon>
        <taxon>Photobacterium</taxon>
    </lineage>
</organism>
<evidence type="ECO:0008006" key="3">
    <source>
        <dbReference type="Google" id="ProtNLM"/>
    </source>
</evidence>
<reference evidence="1 2" key="1">
    <citation type="submission" date="2015-05" db="EMBL/GenBank/DDBJ databases">
        <title>Photobacterium galathea sp. nov.</title>
        <authorList>
            <person name="Machado H."/>
            <person name="Gram L."/>
        </authorList>
    </citation>
    <scope>NUCLEOTIDE SEQUENCE [LARGE SCALE GENOMIC DNA]</scope>
    <source>
        <strain evidence="1 2">DSM 22954</strain>
    </source>
</reference>
<dbReference type="AlphaFoldDB" id="A0A0J1K776"/>
<dbReference type="PATRIC" id="fig|320778.3.peg.1360"/>
<gene>
    <name evidence="1" type="ORF">ABT57_06315</name>
</gene>
<protein>
    <recommendedName>
        <fullName evidence="3">Tail protein</fullName>
    </recommendedName>
</protein>
<dbReference type="Proteomes" id="UP000035909">
    <property type="component" value="Unassembled WGS sequence"/>
</dbReference>
<evidence type="ECO:0000313" key="2">
    <source>
        <dbReference type="Proteomes" id="UP000035909"/>
    </source>
</evidence>
<dbReference type="OrthoDB" id="1669206at2"/>
<accession>A0A0J1K776</accession>
<keyword evidence="2" id="KW-1185">Reference proteome</keyword>
<proteinExistence type="predicted"/>
<dbReference type="EMBL" id="LDOU01000006">
    <property type="protein sequence ID" value="KLV10187.1"/>
    <property type="molecule type" value="Genomic_DNA"/>
</dbReference>
<sequence>MRHLNVASVIDKSKLASKEAFVPLFTVRMDVNGELTSIYIARWIEDIEYKGNTYLAANFDFEFQQSEGEMTTASITGHDSTGQIQRLIESSRGAAGSEVQIDIVNTMTLDREPEFTEVLSISDTSVKGGDISFKLEMPDYLRVRYPRRIAYREYCSWFFKDERCGYKGSAQTCDYSLNGRNGCIAKGNSANFGGFPSIFS</sequence>
<evidence type="ECO:0000313" key="1">
    <source>
        <dbReference type="EMBL" id="KLV10187.1"/>
    </source>
</evidence>
<comment type="caution">
    <text evidence="1">The sequence shown here is derived from an EMBL/GenBank/DDBJ whole genome shotgun (WGS) entry which is preliminary data.</text>
</comment>
<name>A0A0J1K776_9GAMM</name>
<dbReference type="RefSeq" id="WP_047884350.1">
    <property type="nucleotide sequence ID" value="NZ_LDOU01000006.1"/>
</dbReference>